<accession>A0ABV8I4V4</accession>
<evidence type="ECO:0000256" key="2">
    <source>
        <dbReference type="ARBA" id="ARBA00022806"/>
    </source>
</evidence>
<dbReference type="GO" id="GO:0004527">
    <property type="term" value="F:exonuclease activity"/>
    <property type="evidence" value="ECO:0007669"/>
    <property type="project" value="UniProtKB-KW"/>
</dbReference>
<keyword evidence="6" id="KW-0540">Nuclease</keyword>
<keyword evidence="1" id="KW-0227">DNA damage</keyword>
<gene>
    <name evidence="6" type="ORF">ACFOWE_08225</name>
</gene>
<keyword evidence="2" id="KW-0347">Helicase</keyword>
<dbReference type="Proteomes" id="UP001595850">
    <property type="component" value="Unassembled WGS sequence"/>
</dbReference>
<keyword evidence="6" id="KW-0269">Exonuclease</keyword>
<organism evidence="6 7">
    <name type="scientific">Planomonospora corallina</name>
    <dbReference type="NCBI Taxonomy" id="1806052"/>
    <lineage>
        <taxon>Bacteria</taxon>
        <taxon>Bacillati</taxon>
        <taxon>Actinomycetota</taxon>
        <taxon>Actinomycetes</taxon>
        <taxon>Streptosporangiales</taxon>
        <taxon>Streptosporangiaceae</taxon>
        <taxon>Planomonospora</taxon>
    </lineage>
</organism>
<evidence type="ECO:0000256" key="1">
    <source>
        <dbReference type="ARBA" id="ARBA00022763"/>
    </source>
</evidence>
<evidence type="ECO:0000256" key="3">
    <source>
        <dbReference type="ARBA" id="ARBA00023204"/>
    </source>
</evidence>
<keyword evidence="6" id="KW-0378">Hydrolase</keyword>
<reference evidence="7" key="1">
    <citation type="journal article" date="2019" name="Int. J. Syst. Evol. Microbiol.">
        <title>The Global Catalogue of Microorganisms (GCM) 10K type strain sequencing project: providing services to taxonomists for standard genome sequencing and annotation.</title>
        <authorList>
            <consortium name="The Broad Institute Genomics Platform"/>
            <consortium name="The Broad Institute Genome Sequencing Center for Infectious Disease"/>
            <person name="Wu L."/>
            <person name="Ma J."/>
        </authorList>
    </citation>
    <scope>NUCLEOTIDE SEQUENCE [LARGE SCALE GENOMIC DNA]</scope>
    <source>
        <strain evidence="7">TBRC 4489</strain>
    </source>
</reference>
<dbReference type="RefSeq" id="WP_377286530.1">
    <property type="nucleotide sequence ID" value="NZ_JBHSBM010000012.1"/>
</dbReference>
<protein>
    <submittedName>
        <fullName evidence="6">RecB family exonuclease</fullName>
    </submittedName>
</protein>
<dbReference type="Gene3D" id="3.90.320.10">
    <property type="match status" value="1"/>
</dbReference>
<dbReference type="EMBL" id="JBHSBM010000012">
    <property type="protein sequence ID" value="MFC4058276.1"/>
    <property type="molecule type" value="Genomic_DNA"/>
</dbReference>
<sequence length="315" mass="35232">MDQLPLEGMPRRLYSCTPSRLNGWLDCPRRYRFAYLDRPKPQRGPRWAHTSVGVSVHNALAAWWREPRERRTPQAAQSLLARGWITDGFRDAEQSAAWLDRTREMVAGYVATLDPADEPVGVERTVAARTSVLALSGRVDRLDRRGGELVVVDYKTGRRPPGEEDARSSLALAVYAVASSRTMHRPCHRVELHHLPTGSVVGWEHTDESLDRHLRRAEEIGTEAARADERYEEWARAAGRGSGPRERRGGQSRRGHPEHRGQGVDDTPPQVPEEIDAIFPPRTGPLCSWCDFRGHCPDGQAAAPGKLPWEGLADA</sequence>
<evidence type="ECO:0000256" key="4">
    <source>
        <dbReference type="SAM" id="MobiDB-lite"/>
    </source>
</evidence>
<dbReference type="InterPro" id="IPR038726">
    <property type="entry name" value="PDDEXK_AddAB-type"/>
</dbReference>
<keyword evidence="3" id="KW-0234">DNA repair</keyword>
<dbReference type="InterPro" id="IPR011604">
    <property type="entry name" value="PDDEXK-like_dom_sf"/>
</dbReference>
<evidence type="ECO:0000313" key="6">
    <source>
        <dbReference type="EMBL" id="MFC4058276.1"/>
    </source>
</evidence>
<evidence type="ECO:0000313" key="7">
    <source>
        <dbReference type="Proteomes" id="UP001595850"/>
    </source>
</evidence>
<feature type="region of interest" description="Disordered" evidence="4">
    <location>
        <begin position="227"/>
        <end position="278"/>
    </location>
</feature>
<keyword evidence="2" id="KW-0547">Nucleotide-binding</keyword>
<proteinExistence type="predicted"/>
<feature type="domain" description="PD-(D/E)XK endonuclease-like" evidence="5">
    <location>
        <begin position="17"/>
        <end position="297"/>
    </location>
</feature>
<comment type="caution">
    <text evidence="6">The sequence shown here is derived from an EMBL/GenBank/DDBJ whole genome shotgun (WGS) entry which is preliminary data.</text>
</comment>
<dbReference type="Pfam" id="PF12705">
    <property type="entry name" value="PDDEXK_1"/>
    <property type="match status" value="1"/>
</dbReference>
<name>A0ABV8I4V4_9ACTN</name>
<evidence type="ECO:0000259" key="5">
    <source>
        <dbReference type="Pfam" id="PF12705"/>
    </source>
</evidence>
<keyword evidence="2" id="KW-0067">ATP-binding</keyword>
<keyword evidence="7" id="KW-1185">Reference proteome</keyword>